<dbReference type="Proteomes" id="UP000326757">
    <property type="component" value="Unassembled WGS sequence"/>
</dbReference>
<evidence type="ECO:0000313" key="2">
    <source>
        <dbReference type="Proteomes" id="UP000326757"/>
    </source>
</evidence>
<gene>
    <name evidence="1" type="ORF">EYC80_006892</name>
</gene>
<name>A0A5N6JZW1_MONLA</name>
<protein>
    <submittedName>
        <fullName evidence="1">Uncharacterized protein</fullName>
    </submittedName>
</protein>
<dbReference type="EMBL" id="VIGI01000010">
    <property type="protein sequence ID" value="KAB8294937.1"/>
    <property type="molecule type" value="Genomic_DNA"/>
</dbReference>
<proteinExistence type="predicted"/>
<sequence length="74" mass="8248">MEISIAIAMVKKQIKHLASHQGNLLDPLLKRFFYFLFAKAGKIANRPPCKLGNLGDSFSLIRFPVGAFVTITWG</sequence>
<dbReference type="AlphaFoldDB" id="A0A5N6JZW1"/>
<reference evidence="1 2" key="1">
    <citation type="submission" date="2019-06" db="EMBL/GenBank/DDBJ databases">
        <title>Genome Sequence of the Brown Rot Fungal Pathogen Monilinia laxa.</title>
        <authorList>
            <person name="De Miccolis Angelini R.M."/>
            <person name="Landi L."/>
            <person name="Abate D."/>
            <person name="Pollastro S."/>
            <person name="Romanazzi G."/>
            <person name="Faretra F."/>
        </authorList>
    </citation>
    <scope>NUCLEOTIDE SEQUENCE [LARGE SCALE GENOMIC DNA]</scope>
    <source>
        <strain evidence="1 2">Mlax316</strain>
    </source>
</reference>
<evidence type="ECO:0000313" key="1">
    <source>
        <dbReference type="EMBL" id="KAB8294937.1"/>
    </source>
</evidence>
<keyword evidence="2" id="KW-1185">Reference proteome</keyword>
<accession>A0A5N6JZW1</accession>
<organism evidence="1 2">
    <name type="scientific">Monilinia laxa</name>
    <name type="common">Brown rot fungus</name>
    <name type="synonym">Sclerotinia laxa</name>
    <dbReference type="NCBI Taxonomy" id="61186"/>
    <lineage>
        <taxon>Eukaryota</taxon>
        <taxon>Fungi</taxon>
        <taxon>Dikarya</taxon>
        <taxon>Ascomycota</taxon>
        <taxon>Pezizomycotina</taxon>
        <taxon>Leotiomycetes</taxon>
        <taxon>Helotiales</taxon>
        <taxon>Sclerotiniaceae</taxon>
        <taxon>Monilinia</taxon>
    </lineage>
</organism>
<comment type="caution">
    <text evidence="1">The sequence shown here is derived from an EMBL/GenBank/DDBJ whole genome shotgun (WGS) entry which is preliminary data.</text>
</comment>